<dbReference type="InterPro" id="IPR050765">
    <property type="entry name" value="Riboflavin_Biosynth_HTPR"/>
</dbReference>
<reference evidence="3" key="1">
    <citation type="journal article" date="2019" name="Int. J. Syst. Evol. Microbiol.">
        <title>The Global Catalogue of Microorganisms (GCM) 10K type strain sequencing project: providing services to taxonomists for standard genome sequencing and annotation.</title>
        <authorList>
            <consortium name="The Broad Institute Genomics Platform"/>
            <consortium name="The Broad Institute Genome Sequencing Center for Infectious Disease"/>
            <person name="Wu L."/>
            <person name="Ma J."/>
        </authorList>
    </citation>
    <scope>NUCLEOTIDE SEQUENCE [LARGE SCALE GENOMIC DNA]</scope>
    <source>
        <strain evidence="3">JCM 17939</strain>
    </source>
</reference>
<feature type="domain" description="Bacterial bifunctional deaminase-reductase C-terminal" evidence="1">
    <location>
        <begin position="5"/>
        <end position="182"/>
    </location>
</feature>
<sequence length="192" mass="21069">MGNIVISENISLDGVIQAGEEGFERGSWFTRIGDKDREAWAKVEYEEALGAEALLLGRRSYAWFVARGWASRSGEWADRLRSLPKYVVSSSALEGPDWSNSTVLTGDVVKEVSKLKQQVNGDIVVYGSGRLVQTLIEHDLADELRLMTYPCVVGAGERLFGETGGVKPMRLVDTRTVGDGLALLTYQAVRDA</sequence>
<dbReference type="Gene3D" id="3.40.430.10">
    <property type="entry name" value="Dihydrofolate Reductase, subunit A"/>
    <property type="match status" value="1"/>
</dbReference>
<accession>A0ABP8U4U7</accession>
<dbReference type="EMBL" id="BAABHK010000002">
    <property type="protein sequence ID" value="GAA4622364.1"/>
    <property type="molecule type" value="Genomic_DNA"/>
</dbReference>
<gene>
    <name evidence="2" type="ORF">GCM10023196_014250</name>
</gene>
<evidence type="ECO:0000313" key="3">
    <source>
        <dbReference type="Proteomes" id="UP001501442"/>
    </source>
</evidence>
<dbReference type="InterPro" id="IPR002734">
    <property type="entry name" value="RibDG_C"/>
</dbReference>
<evidence type="ECO:0000259" key="1">
    <source>
        <dbReference type="Pfam" id="PF01872"/>
    </source>
</evidence>
<dbReference type="PANTHER" id="PTHR38011">
    <property type="entry name" value="DIHYDROFOLATE REDUCTASE FAMILY PROTEIN (AFU_ORTHOLOGUE AFUA_8G06820)"/>
    <property type="match status" value="1"/>
</dbReference>
<dbReference type="PANTHER" id="PTHR38011:SF11">
    <property type="entry name" value="2,5-DIAMINO-6-RIBOSYLAMINO-4(3H)-PYRIMIDINONE 5'-PHOSPHATE REDUCTASE"/>
    <property type="match status" value="1"/>
</dbReference>
<protein>
    <submittedName>
        <fullName evidence="2">Dihydrofolate reductase family protein</fullName>
    </submittedName>
</protein>
<dbReference type="Pfam" id="PF01872">
    <property type="entry name" value="RibD_C"/>
    <property type="match status" value="1"/>
</dbReference>
<keyword evidence="3" id="KW-1185">Reference proteome</keyword>
<comment type="caution">
    <text evidence="2">The sequence shown here is derived from an EMBL/GenBank/DDBJ whole genome shotgun (WGS) entry which is preliminary data.</text>
</comment>
<dbReference type="RefSeq" id="WP_345429843.1">
    <property type="nucleotide sequence ID" value="NZ_BAABHK010000002.1"/>
</dbReference>
<dbReference type="InterPro" id="IPR024072">
    <property type="entry name" value="DHFR-like_dom_sf"/>
</dbReference>
<dbReference type="SUPFAM" id="SSF53597">
    <property type="entry name" value="Dihydrofolate reductase-like"/>
    <property type="match status" value="1"/>
</dbReference>
<dbReference type="Proteomes" id="UP001501442">
    <property type="component" value="Unassembled WGS sequence"/>
</dbReference>
<proteinExistence type="predicted"/>
<organism evidence="2 3">
    <name type="scientific">Actinoallomurus vinaceus</name>
    <dbReference type="NCBI Taxonomy" id="1080074"/>
    <lineage>
        <taxon>Bacteria</taxon>
        <taxon>Bacillati</taxon>
        <taxon>Actinomycetota</taxon>
        <taxon>Actinomycetes</taxon>
        <taxon>Streptosporangiales</taxon>
        <taxon>Thermomonosporaceae</taxon>
        <taxon>Actinoallomurus</taxon>
    </lineage>
</organism>
<evidence type="ECO:0000313" key="2">
    <source>
        <dbReference type="EMBL" id="GAA4622364.1"/>
    </source>
</evidence>
<name>A0ABP8U4U7_9ACTN</name>